<feature type="domain" description="BPL/LPL catalytic" evidence="10">
    <location>
        <begin position="33"/>
        <end position="216"/>
    </location>
</feature>
<evidence type="ECO:0000256" key="5">
    <source>
        <dbReference type="HAMAP-Rule" id="MF_00013"/>
    </source>
</evidence>
<dbReference type="GO" id="GO:0005737">
    <property type="term" value="C:cytoplasm"/>
    <property type="evidence" value="ECO:0007669"/>
    <property type="project" value="UniProtKB-SubCell"/>
</dbReference>
<organism evidence="11 12">
    <name type="scientific">Desulforhabdus amnigena</name>
    <dbReference type="NCBI Taxonomy" id="40218"/>
    <lineage>
        <taxon>Bacteria</taxon>
        <taxon>Pseudomonadati</taxon>
        <taxon>Thermodesulfobacteriota</taxon>
        <taxon>Syntrophobacteria</taxon>
        <taxon>Syntrophobacterales</taxon>
        <taxon>Syntrophobacteraceae</taxon>
        <taxon>Desulforhabdus</taxon>
    </lineage>
</organism>
<comment type="caution">
    <text evidence="11">The sequence shown here is derived from an EMBL/GenBank/DDBJ whole genome shotgun (WGS) entry which is preliminary data.</text>
</comment>
<dbReference type="RefSeq" id="WP_281795397.1">
    <property type="nucleotide sequence ID" value="NZ_BSDR01000001.1"/>
</dbReference>
<evidence type="ECO:0000256" key="9">
    <source>
        <dbReference type="PIRSR" id="PIRSR016262-3"/>
    </source>
</evidence>
<evidence type="ECO:0000256" key="3">
    <source>
        <dbReference type="ARBA" id="ARBA00023315"/>
    </source>
</evidence>
<dbReference type="PROSITE" id="PS51733">
    <property type="entry name" value="BPL_LPL_CATALYTIC"/>
    <property type="match status" value="1"/>
</dbReference>
<dbReference type="Gene3D" id="3.30.930.10">
    <property type="entry name" value="Bira Bifunctional Protein, Domain 2"/>
    <property type="match status" value="1"/>
</dbReference>
<dbReference type="PANTHER" id="PTHR10993">
    <property type="entry name" value="OCTANOYLTRANSFERASE"/>
    <property type="match status" value="1"/>
</dbReference>
<keyword evidence="3 5" id="KW-0012">Acyltransferase</keyword>
<evidence type="ECO:0000313" key="12">
    <source>
        <dbReference type="Proteomes" id="UP001144372"/>
    </source>
</evidence>
<comment type="pathway">
    <text evidence="1 5 6">Protein modification; protein lipoylation via endogenous pathway; protein N(6)-(lipoyl)lysine from octanoyl-[acyl-carrier-protein]: step 1/2.</text>
</comment>
<dbReference type="AlphaFoldDB" id="A0A9W6LA09"/>
<accession>A0A9W6LA09</accession>
<name>A0A9W6LA09_9BACT</name>
<dbReference type="InterPro" id="IPR020605">
    <property type="entry name" value="Octanoyltransferase_CS"/>
</dbReference>
<dbReference type="NCBIfam" id="TIGR00214">
    <property type="entry name" value="lipB"/>
    <property type="match status" value="1"/>
</dbReference>
<dbReference type="InterPro" id="IPR004143">
    <property type="entry name" value="BPL_LPL_catalytic"/>
</dbReference>
<dbReference type="Pfam" id="PF21948">
    <property type="entry name" value="LplA-B_cat"/>
    <property type="match status" value="1"/>
</dbReference>
<keyword evidence="2 5" id="KW-0808">Transferase</keyword>
<comment type="function">
    <text evidence="4 5 6">Catalyzes the transfer of endogenously produced octanoic acid from octanoyl-acyl-carrier-protein onto the lipoyl domains of lipoate-dependent enzymes. Lipoyl-ACP can also act as a substrate although octanoyl-ACP is likely to be the physiological substrate.</text>
</comment>
<keyword evidence="5" id="KW-0963">Cytoplasm</keyword>
<feature type="site" description="Lowers pKa of active site Cys" evidence="5 9">
    <location>
        <position position="142"/>
    </location>
</feature>
<proteinExistence type="inferred from homology"/>
<evidence type="ECO:0000256" key="6">
    <source>
        <dbReference type="PIRNR" id="PIRNR016262"/>
    </source>
</evidence>
<reference evidence="11" key="1">
    <citation type="submission" date="2022-12" db="EMBL/GenBank/DDBJ databases">
        <title>Reference genome sequencing for broad-spectrum identification of bacterial and archaeal isolates by mass spectrometry.</title>
        <authorList>
            <person name="Sekiguchi Y."/>
            <person name="Tourlousse D.M."/>
        </authorList>
    </citation>
    <scope>NUCLEOTIDE SEQUENCE</scope>
    <source>
        <strain evidence="11">ASRB1</strain>
    </source>
</reference>
<gene>
    <name evidence="5 11" type="primary">lipB</name>
    <name evidence="11" type="ORF">DAMNIGENAA_29390</name>
</gene>
<comment type="catalytic activity">
    <reaction evidence="5 6">
        <text>octanoyl-[ACP] + L-lysyl-[protein] = N(6)-octanoyl-L-lysyl-[protein] + holo-[ACP] + H(+)</text>
        <dbReference type="Rhea" id="RHEA:17665"/>
        <dbReference type="Rhea" id="RHEA-COMP:9636"/>
        <dbReference type="Rhea" id="RHEA-COMP:9685"/>
        <dbReference type="Rhea" id="RHEA-COMP:9752"/>
        <dbReference type="Rhea" id="RHEA-COMP:9928"/>
        <dbReference type="ChEBI" id="CHEBI:15378"/>
        <dbReference type="ChEBI" id="CHEBI:29969"/>
        <dbReference type="ChEBI" id="CHEBI:64479"/>
        <dbReference type="ChEBI" id="CHEBI:78463"/>
        <dbReference type="ChEBI" id="CHEBI:78809"/>
        <dbReference type="EC" id="2.3.1.181"/>
    </reaction>
</comment>
<dbReference type="InterPro" id="IPR000544">
    <property type="entry name" value="Octanoyltransferase"/>
</dbReference>
<dbReference type="PIRSF" id="PIRSF016262">
    <property type="entry name" value="LPLase"/>
    <property type="match status" value="1"/>
</dbReference>
<dbReference type="PROSITE" id="PS01313">
    <property type="entry name" value="LIPB"/>
    <property type="match status" value="1"/>
</dbReference>
<dbReference type="CDD" id="cd16444">
    <property type="entry name" value="LipB"/>
    <property type="match status" value="1"/>
</dbReference>
<evidence type="ECO:0000259" key="10">
    <source>
        <dbReference type="PROSITE" id="PS51733"/>
    </source>
</evidence>
<evidence type="ECO:0000256" key="4">
    <source>
        <dbReference type="ARBA" id="ARBA00024732"/>
    </source>
</evidence>
<comment type="subcellular location">
    <subcellularLocation>
        <location evidence="5">Cytoplasm</location>
    </subcellularLocation>
</comment>
<keyword evidence="12" id="KW-1185">Reference proteome</keyword>
<sequence length="237" mass="26143">MDRRICHVCSLGRIDYGIAWKMQKALAAARAEERIPDTLLLLEHPPTYTLGRRTDPSHFLVPRELLLRQGVAVYHVDRGGDITFHGPGQLVGYPVLNLQGCPGGPSRYLRDLEEVLIEGLAALGVASGRLSGFTGVWVGHEKIAAIGVKINARRITEHGFALNVSTDLHYFNQIVPCGIREKGVTSLEQVLGRSVAIYEVEREVAHAFGKVFDLEMVEVSPIEIASFIEEKHEAARS</sequence>
<protein>
    <recommendedName>
        <fullName evidence="5 6">Octanoyltransferase</fullName>
        <ecNumber evidence="5 6">2.3.1.181</ecNumber>
    </recommendedName>
    <alternativeName>
        <fullName evidence="5">Lipoate-protein ligase B</fullName>
    </alternativeName>
    <alternativeName>
        <fullName evidence="5">Lipoyl/octanoyl transferase</fullName>
    </alternativeName>
    <alternativeName>
        <fullName evidence="5">Octanoyl-[acyl-carrier-protein]-protein N-octanoyltransferase</fullName>
    </alternativeName>
</protein>
<dbReference type="InterPro" id="IPR045864">
    <property type="entry name" value="aa-tRNA-synth_II/BPL/LPL"/>
</dbReference>
<dbReference type="EC" id="2.3.1.181" evidence="5 6"/>
<evidence type="ECO:0000256" key="1">
    <source>
        <dbReference type="ARBA" id="ARBA00004821"/>
    </source>
</evidence>
<feature type="active site" description="Acyl-thioester intermediate" evidence="5 7">
    <location>
        <position position="177"/>
    </location>
</feature>
<dbReference type="EMBL" id="BSDR01000001">
    <property type="protein sequence ID" value="GLI35506.1"/>
    <property type="molecule type" value="Genomic_DNA"/>
</dbReference>
<evidence type="ECO:0000313" key="11">
    <source>
        <dbReference type="EMBL" id="GLI35506.1"/>
    </source>
</evidence>
<comment type="similarity">
    <text evidence="5 6">Belongs to the LipB family.</text>
</comment>
<feature type="binding site" evidence="5 8">
    <location>
        <begin position="78"/>
        <end position="85"/>
    </location>
    <ligand>
        <name>substrate</name>
    </ligand>
</feature>
<feature type="binding site" evidence="5 8">
    <location>
        <begin position="159"/>
        <end position="161"/>
    </location>
    <ligand>
        <name>substrate</name>
    </ligand>
</feature>
<evidence type="ECO:0000256" key="2">
    <source>
        <dbReference type="ARBA" id="ARBA00022679"/>
    </source>
</evidence>
<dbReference type="Proteomes" id="UP001144372">
    <property type="component" value="Unassembled WGS sequence"/>
</dbReference>
<dbReference type="GO" id="GO:0009249">
    <property type="term" value="P:protein lipoylation"/>
    <property type="evidence" value="ECO:0007669"/>
    <property type="project" value="InterPro"/>
</dbReference>
<dbReference type="SUPFAM" id="SSF55681">
    <property type="entry name" value="Class II aaRS and biotin synthetases"/>
    <property type="match status" value="1"/>
</dbReference>
<comment type="miscellaneous">
    <text evidence="5">In the reaction, the free carboxyl group of octanoic acid is attached via an amide linkage to the epsilon-amino group of a specific lysine residue of lipoyl domains of lipoate-dependent enzymes.</text>
</comment>
<dbReference type="PANTHER" id="PTHR10993:SF7">
    <property type="entry name" value="LIPOYLTRANSFERASE 2, MITOCHONDRIAL-RELATED"/>
    <property type="match status" value="1"/>
</dbReference>
<evidence type="ECO:0000256" key="8">
    <source>
        <dbReference type="PIRSR" id="PIRSR016262-2"/>
    </source>
</evidence>
<dbReference type="NCBIfam" id="NF010925">
    <property type="entry name" value="PRK14345.1"/>
    <property type="match status" value="1"/>
</dbReference>
<dbReference type="GO" id="GO:0033819">
    <property type="term" value="F:lipoyl(octanoyl) transferase activity"/>
    <property type="evidence" value="ECO:0007669"/>
    <property type="project" value="UniProtKB-EC"/>
</dbReference>
<dbReference type="HAMAP" id="MF_00013">
    <property type="entry name" value="LipB"/>
    <property type="match status" value="1"/>
</dbReference>
<evidence type="ECO:0000256" key="7">
    <source>
        <dbReference type="PIRSR" id="PIRSR016262-1"/>
    </source>
</evidence>
<feature type="binding site" evidence="5 8">
    <location>
        <begin position="145"/>
        <end position="147"/>
    </location>
    <ligand>
        <name>substrate</name>
    </ligand>
</feature>